<keyword evidence="2" id="KW-0378">Hydrolase</keyword>
<feature type="domain" description="Peptidase C45 hydrolase" evidence="1">
    <location>
        <begin position="113"/>
        <end position="218"/>
    </location>
</feature>
<reference evidence="3" key="1">
    <citation type="submission" date="2017-04" db="EMBL/GenBank/DDBJ databases">
        <authorList>
            <person name="Varghese N."/>
            <person name="Submissions S."/>
        </authorList>
    </citation>
    <scope>NUCLEOTIDE SEQUENCE [LARGE SCALE GENOMIC DNA]</scope>
    <source>
        <strain evidence="3">DSM 44073</strain>
    </source>
</reference>
<evidence type="ECO:0000259" key="1">
    <source>
        <dbReference type="Pfam" id="PF03417"/>
    </source>
</evidence>
<dbReference type="InterPro" id="IPR029055">
    <property type="entry name" value="Ntn_hydrolases_N"/>
</dbReference>
<proteinExistence type="predicted"/>
<dbReference type="RefSeq" id="WP_159460461.1">
    <property type="nucleotide sequence ID" value="NZ_FWYC01000007.1"/>
</dbReference>
<dbReference type="EMBL" id="FWYC01000007">
    <property type="protein sequence ID" value="SMC96586.1"/>
    <property type="molecule type" value="Genomic_DNA"/>
</dbReference>
<dbReference type="SUPFAM" id="SSF56235">
    <property type="entry name" value="N-terminal nucleophile aminohydrolases (Ntn hydrolases)"/>
    <property type="match status" value="1"/>
</dbReference>
<accession>A0A1W2DHY8</accession>
<name>A0A1W2DHY8_9PSEU</name>
<protein>
    <submittedName>
        <fullName evidence="2">Predicted choloylglycine hydrolase</fullName>
    </submittedName>
</protein>
<dbReference type="AlphaFoldDB" id="A0A1W2DHY8"/>
<dbReference type="STRING" id="40571.SAMN05660733_03018"/>
<dbReference type="InterPro" id="IPR005079">
    <property type="entry name" value="Peptidase_C45_hydrolase"/>
</dbReference>
<dbReference type="OrthoDB" id="8617387at2"/>
<dbReference type="eggNOG" id="COG4927">
    <property type="taxonomic scope" value="Bacteria"/>
</dbReference>
<keyword evidence="3" id="KW-1185">Reference proteome</keyword>
<dbReference type="Pfam" id="PF03417">
    <property type="entry name" value="AAT"/>
    <property type="match status" value="1"/>
</dbReference>
<dbReference type="Gene3D" id="3.60.60.10">
    <property type="entry name" value="Penicillin V Acylase, Chain A"/>
    <property type="match status" value="1"/>
</dbReference>
<organism evidence="2 3">
    <name type="scientific">Lentzea albidocapillata</name>
    <dbReference type="NCBI Taxonomy" id="40571"/>
    <lineage>
        <taxon>Bacteria</taxon>
        <taxon>Bacillati</taxon>
        <taxon>Actinomycetota</taxon>
        <taxon>Actinomycetes</taxon>
        <taxon>Pseudonocardiales</taxon>
        <taxon>Pseudonocardiaceae</taxon>
        <taxon>Lentzea</taxon>
    </lineage>
</organism>
<evidence type="ECO:0000313" key="3">
    <source>
        <dbReference type="Proteomes" id="UP000192840"/>
    </source>
</evidence>
<dbReference type="Proteomes" id="UP000192840">
    <property type="component" value="Unassembled WGS sequence"/>
</dbReference>
<gene>
    <name evidence="2" type="ORF">SAMN05660733_03018</name>
</gene>
<sequence>MIGGTGCSTTFRAFAEERPGARWREHVGRHWPRLRPEIADDLLAVSWRAAVLDFELPHLAPIYADLAEESGVRDRVFAAYLTHVDLPLAVVSGRQATAGRALVRNLELGLDRYESTLWLSRFGSRRVLGTTSGLWGLLDGMNEDGLAVSLTSGGTLRHDLGLSGPLLVRHLLEHCATVADVDQAMRGWRTSTTHDLAVLDAGNNRAAYRVAPRTPTRRGLTQHWDSTAEGLAAMLRPPRFRTDYATGSGTLHTAVYRPAEGTATFLWPDGSRTWGFGDFEPAEIAIEYRQRQHW</sequence>
<evidence type="ECO:0000313" key="2">
    <source>
        <dbReference type="EMBL" id="SMC96586.1"/>
    </source>
</evidence>
<dbReference type="GO" id="GO:0016787">
    <property type="term" value="F:hydrolase activity"/>
    <property type="evidence" value="ECO:0007669"/>
    <property type="project" value="UniProtKB-KW"/>
</dbReference>